<organism evidence="2 3">
    <name type="scientific">Bacteroides ovatus</name>
    <dbReference type="NCBI Taxonomy" id="28116"/>
    <lineage>
        <taxon>Bacteria</taxon>
        <taxon>Pseudomonadati</taxon>
        <taxon>Bacteroidota</taxon>
        <taxon>Bacteroidia</taxon>
        <taxon>Bacteroidales</taxon>
        <taxon>Bacteroidaceae</taxon>
        <taxon>Bacteroides</taxon>
    </lineage>
</organism>
<evidence type="ECO:0000313" key="2">
    <source>
        <dbReference type="EMBL" id="RHH47321.1"/>
    </source>
</evidence>
<evidence type="ECO:0000313" key="3">
    <source>
        <dbReference type="Proteomes" id="UP000283329"/>
    </source>
</evidence>
<gene>
    <name evidence="2" type="ORF">DW206_10230</name>
    <name evidence="1" type="ORF">F3F51_11180</name>
</gene>
<reference evidence="2 3" key="1">
    <citation type="submission" date="2018-08" db="EMBL/GenBank/DDBJ databases">
        <title>A genome reference for cultivated species of the human gut microbiota.</title>
        <authorList>
            <person name="Zou Y."/>
            <person name="Xue W."/>
            <person name="Luo G."/>
        </authorList>
    </citation>
    <scope>NUCLEOTIDE SEQUENCE [LARGE SCALE GENOMIC DNA]</scope>
    <source>
        <strain evidence="2 3">AM17-48</strain>
    </source>
</reference>
<comment type="caution">
    <text evidence="2">The sequence shown here is derived from an EMBL/GenBank/DDBJ whole genome shotgun (WGS) entry which is preliminary data.</text>
</comment>
<evidence type="ECO:0000313" key="4">
    <source>
        <dbReference type="Proteomes" id="UP000460135"/>
    </source>
</evidence>
<dbReference type="AlphaFoldDB" id="A0A414X388"/>
<proteinExistence type="predicted"/>
<name>A0A414X388_BACOV</name>
<dbReference type="EMBL" id="QRJR01000007">
    <property type="protein sequence ID" value="RHH47321.1"/>
    <property type="molecule type" value="Genomic_DNA"/>
</dbReference>
<dbReference type="Proteomes" id="UP000460135">
    <property type="component" value="Unassembled WGS sequence"/>
</dbReference>
<dbReference type="Proteomes" id="UP000283329">
    <property type="component" value="Unassembled WGS sequence"/>
</dbReference>
<dbReference type="EMBL" id="VWLX01000007">
    <property type="protein sequence ID" value="KAA3805387.1"/>
    <property type="molecule type" value="Genomic_DNA"/>
</dbReference>
<protein>
    <submittedName>
        <fullName evidence="2">Uncharacterized protein</fullName>
    </submittedName>
</protein>
<reference evidence="1 4" key="2">
    <citation type="journal article" date="2019" name="Nat. Med.">
        <title>A library of human gut bacterial isolates paired with longitudinal multiomics data enables mechanistic microbiome research.</title>
        <authorList>
            <person name="Poyet M."/>
            <person name="Groussin M."/>
            <person name="Gibbons S.M."/>
            <person name="Avila-Pacheco J."/>
            <person name="Jiang X."/>
            <person name="Kearney S.M."/>
            <person name="Perrotta A.R."/>
            <person name="Berdy B."/>
            <person name="Zhao S."/>
            <person name="Lieberman T.D."/>
            <person name="Swanson P.K."/>
            <person name="Smith M."/>
            <person name="Roesemann S."/>
            <person name="Alexander J.E."/>
            <person name="Rich S.A."/>
            <person name="Livny J."/>
            <person name="Vlamakis H."/>
            <person name="Clish C."/>
            <person name="Bullock K."/>
            <person name="Deik A."/>
            <person name="Scott J."/>
            <person name="Pierce K.A."/>
            <person name="Xavier R.J."/>
            <person name="Alm E.J."/>
        </authorList>
    </citation>
    <scope>NUCLEOTIDE SEQUENCE [LARGE SCALE GENOMIC DNA]</scope>
    <source>
        <strain evidence="1 4">BIOML-A183</strain>
    </source>
</reference>
<sequence length="368" mass="42585">MAILLDSFSYRVKKLSGGVYLDRWDGNTFPEFILPERLYFIKNIINSLLLHDKIYIRITSLEEFIEVFGIEATSLLISKDILKILDGWSSPKIMAFEDQNFSFWNTQIPSDSARLNIISRLSNRYRISQYSYLYHVLYHELLEEDASGYLDSIALDNTLEDINIPVLKAHLNLKTEDLFNICDDDAFTIMRLFILERTLVWSREFRMNEIGMEGNAKYWLTLKSGRELDQSLMGNIDQVLKSKALPDLSILYYKGAITLQDILEVRENVHGVKFREWIAGNDYDWRELQNILIAKKGEQLITKWLRFGAVTGLGLWNPYVGIAAGIIDQVVGALTKWTPELYFDGVLSNKFGSKRLRSLNTLDDHDIK</sequence>
<dbReference type="RefSeq" id="WP_077154454.1">
    <property type="nucleotide sequence ID" value="NZ_JANUTR010000002.1"/>
</dbReference>
<accession>A0A414X388</accession>
<evidence type="ECO:0000313" key="1">
    <source>
        <dbReference type="EMBL" id="KAA3805387.1"/>
    </source>
</evidence>